<dbReference type="Gene3D" id="1.10.510.10">
    <property type="entry name" value="Transferase(Phosphotransferase) domain 1"/>
    <property type="match status" value="1"/>
</dbReference>
<dbReference type="InterPro" id="IPR000719">
    <property type="entry name" value="Prot_kinase_dom"/>
</dbReference>
<dbReference type="PANTHER" id="PTHR24416:SF611">
    <property type="entry name" value="TYROSINE-PROTEIN KINASE TRANSMEMBRANE RECEPTOR ROR"/>
    <property type="match status" value="1"/>
</dbReference>
<dbReference type="GO" id="GO:0012505">
    <property type="term" value="C:endomembrane system"/>
    <property type="evidence" value="ECO:0007669"/>
    <property type="project" value="UniProtKB-SubCell"/>
</dbReference>
<dbReference type="GO" id="GO:0004714">
    <property type="term" value="F:transmembrane receptor protein tyrosine kinase activity"/>
    <property type="evidence" value="ECO:0007669"/>
    <property type="project" value="TreeGrafter"/>
</dbReference>
<dbReference type="GO" id="GO:0030182">
    <property type="term" value="P:neuron differentiation"/>
    <property type="evidence" value="ECO:0007669"/>
    <property type="project" value="UniProtKB-ARBA"/>
</dbReference>
<keyword evidence="2" id="KW-0808">Transferase</keyword>
<dbReference type="PANTHER" id="PTHR24416">
    <property type="entry name" value="TYROSINE-PROTEIN KINASE RECEPTOR"/>
    <property type="match status" value="1"/>
</dbReference>
<keyword evidence="3" id="KW-0547">Nucleotide-binding</keyword>
<dbReference type="GO" id="GO:0007169">
    <property type="term" value="P:cell surface receptor protein tyrosine kinase signaling pathway"/>
    <property type="evidence" value="ECO:0007669"/>
    <property type="project" value="TreeGrafter"/>
</dbReference>
<evidence type="ECO:0000313" key="9">
    <source>
        <dbReference type="EMBL" id="PIK43352.1"/>
    </source>
</evidence>
<dbReference type="GO" id="GO:0043235">
    <property type="term" value="C:receptor complex"/>
    <property type="evidence" value="ECO:0007669"/>
    <property type="project" value="TreeGrafter"/>
</dbReference>
<dbReference type="FunFam" id="1.10.510.10:FF:001512">
    <property type="entry name" value="Receptor tyrosine-protein kinase erbB-2"/>
    <property type="match status" value="1"/>
</dbReference>
<keyword evidence="10" id="KW-1185">Reference proteome</keyword>
<dbReference type="InterPro" id="IPR050122">
    <property type="entry name" value="RTK"/>
</dbReference>
<dbReference type="Pfam" id="PF07714">
    <property type="entry name" value="PK_Tyr_Ser-Thr"/>
    <property type="match status" value="1"/>
</dbReference>
<keyword evidence="5" id="KW-0067">ATP-binding</keyword>
<dbReference type="InterPro" id="IPR020635">
    <property type="entry name" value="Tyr_kinase_cat_dom"/>
</dbReference>
<name>A0A2G8K5V3_STIJA</name>
<dbReference type="PROSITE" id="PS00109">
    <property type="entry name" value="PROTEIN_KINASE_TYR"/>
    <property type="match status" value="1"/>
</dbReference>
<dbReference type="InterPro" id="IPR001245">
    <property type="entry name" value="Ser-Thr/Tyr_kinase_cat_dom"/>
</dbReference>
<feature type="domain" description="Protein kinase" evidence="8">
    <location>
        <begin position="1"/>
        <end position="153"/>
    </location>
</feature>
<protein>
    <submittedName>
        <fullName evidence="9">Putative tyrosine-protein kinase</fullName>
    </submittedName>
</protein>
<gene>
    <name evidence="9" type="ORF">BSL78_19784</name>
</gene>
<comment type="subcellular location">
    <subcellularLocation>
        <location evidence="1">Endomembrane system</location>
    </subcellularLocation>
</comment>
<keyword evidence="7" id="KW-0829">Tyrosine-protein kinase</keyword>
<dbReference type="GO" id="GO:0005886">
    <property type="term" value="C:plasma membrane"/>
    <property type="evidence" value="ECO:0007669"/>
    <property type="project" value="TreeGrafter"/>
</dbReference>
<dbReference type="GO" id="GO:0048468">
    <property type="term" value="P:cell development"/>
    <property type="evidence" value="ECO:0007669"/>
    <property type="project" value="UniProtKB-ARBA"/>
</dbReference>
<reference evidence="9 10" key="1">
    <citation type="journal article" date="2017" name="PLoS Biol.">
        <title>The sea cucumber genome provides insights into morphological evolution and visceral regeneration.</title>
        <authorList>
            <person name="Zhang X."/>
            <person name="Sun L."/>
            <person name="Yuan J."/>
            <person name="Sun Y."/>
            <person name="Gao Y."/>
            <person name="Zhang L."/>
            <person name="Li S."/>
            <person name="Dai H."/>
            <person name="Hamel J.F."/>
            <person name="Liu C."/>
            <person name="Yu Y."/>
            <person name="Liu S."/>
            <person name="Lin W."/>
            <person name="Guo K."/>
            <person name="Jin S."/>
            <person name="Xu P."/>
            <person name="Storey K.B."/>
            <person name="Huan P."/>
            <person name="Zhang T."/>
            <person name="Zhou Y."/>
            <person name="Zhang J."/>
            <person name="Lin C."/>
            <person name="Li X."/>
            <person name="Xing L."/>
            <person name="Huo D."/>
            <person name="Sun M."/>
            <person name="Wang L."/>
            <person name="Mercier A."/>
            <person name="Li F."/>
            <person name="Yang H."/>
            <person name="Xiang J."/>
        </authorList>
    </citation>
    <scope>NUCLEOTIDE SEQUENCE [LARGE SCALE GENOMIC DNA]</scope>
    <source>
        <strain evidence="9">Shaxun</strain>
        <tissue evidence="9">Muscle</tissue>
    </source>
</reference>
<keyword evidence="6" id="KW-0472">Membrane</keyword>
<evidence type="ECO:0000256" key="1">
    <source>
        <dbReference type="ARBA" id="ARBA00004308"/>
    </source>
</evidence>
<comment type="caution">
    <text evidence="9">The sequence shown here is derived from an EMBL/GenBank/DDBJ whole genome shotgun (WGS) entry which is preliminary data.</text>
</comment>
<dbReference type="InterPro" id="IPR011009">
    <property type="entry name" value="Kinase-like_dom_sf"/>
</dbReference>
<evidence type="ECO:0000256" key="4">
    <source>
        <dbReference type="ARBA" id="ARBA00022777"/>
    </source>
</evidence>
<dbReference type="OrthoDB" id="4062651at2759"/>
<evidence type="ECO:0000256" key="3">
    <source>
        <dbReference type="ARBA" id="ARBA00022741"/>
    </source>
</evidence>
<evidence type="ECO:0000256" key="5">
    <source>
        <dbReference type="ARBA" id="ARBA00022840"/>
    </source>
</evidence>
<evidence type="ECO:0000259" key="8">
    <source>
        <dbReference type="PROSITE" id="PS50011"/>
    </source>
</evidence>
<dbReference type="GO" id="GO:0005524">
    <property type="term" value="F:ATP binding"/>
    <property type="evidence" value="ECO:0007669"/>
    <property type="project" value="UniProtKB-KW"/>
</dbReference>
<keyword evidence="4 9" id="KW-0418">Kinase</keyword>
<proteinExistence type="predicted"/>
<dbReference type="AlphaFoldDB" id="A0A2G8K5V3"/>
<evidence type="ECO:0000256" key="2">
    <source>
        <dbReference type="ARBA" id="ARBA00022679"/>
    </source>
</evidence>
<dbReference type="SUPFAM" id="SSF56112">
    <property type="entry name" value="Protein kinase-like (PK-like)"/>
    <property type="match status" value="1"/>
</dbReference>
<dbReference type="Proteomes" id="UP000230750">
    <property type="component" value="Unassembled WGS sequence"/>
</dbReference>
<organism evidence="9 10">
    <name type="scientific">Stichopus japonicus</name>
    <name type="common">Sea cucumber</name>
    <dbReference type="NCBI Taxonomy" id="307972"/>
    <lineage>
        <taxon>Eukaryota</taxon>
        <taxon>Metazoa</taxon>
        <taxon>Echinodermata</taxon>
        <taxon>Eleutherozoa</taxon>
        <taxon>Echinozoa</taxon>
        <taxon>Holothuroidea</taxon>
        <taxon>Aspidochirotacea</taxon>
        <taxon>Aspidochirotida</taxon>
        <taxon>Stichopodidae</taxon>
        <taxon>Apostichopus</taxon>
    </lineage>
</organism>
<dbReference type="PROSITE" id="PS50011">
    <property type="entry name" value="PROTEIN_KINASE_DOM"/>
    <property type="match status" value="1"/>
</dbReference>
<evidence type="ECO:0000256" key="7">
    <source>
        <dbReference type="ARBA" id="ARBA00023137"/>
    </source>
</evidence>
<accession>A0A2G8K5V3</accession>
<evidence type="ECO:0000256" key="6">
    <source>
        <dbReference type="ARBA" id="ARBA00023136"/>
    </source>
</evidence>
<dbReference type="PRINTS" id="PR00109">
    <property type="entry name" value="TYRKINASE"/>
</dbReference>
<dbReference type="SMART" id="SM00219">
    <property type="entry name" value="TyrKc"/>
    <property type="match status" value="1"/>
</dbReference>
<evidence type="ECO:0000313" key="10">
    <source>
        <dbReference type="Proteomes" id="UP000230750"/>
    </source>
</evidence>
<dbReference type="InterPro" id="IPR008266">
    <property type="entry name" value="Tyr_kinase_AS"/>
</dbReference>
<dbReference type="GO" id="GO:0050793">
    <property type="term" value="P:regulation of developmental process"/>
    <property type="evidence" value="ECO:0007669"/>
    <property type="project" value="UniProtKB-ARBA"/>
</dbReference>
<dbReference type="EMBL" id="MRZV01000856">
    <property type="protein sequence ID" value="PIK43352.1"/>
    <property type="molecule type" value="Genomic_DNA"/>
</dbReference>
<dbReference type="STRING" id="307972.A0A2G8K5V3"/>
<sequence length="155" mass="17681">MAYLGEQRMVHRDLAARNILVASETEIKISDFGLARAFGEKDYYRRTDNSVLPVKWHAPESIDHGKCTTASDVWSFGVVLWEIFSYGKVPVYRFHDGKEIPSPLLGDELSRGVRLEPPVNCPKIITEMMNQCWTYTFNGRPSFKELGDRLGILVD</sequence>